<dbReference type="SUPFAM" id="SSF48498">
    <property type="entry name" value="Tetracyclin repressor-like, C-terminal domain"/>
    <property type="match status" value="1"/>
</dbReference>
<dbReference type="RefSeq" id="WP_224122756.1">
    <property type="nucleotide sequence ID" value="NZ_JAIQZJ010000004.1"/>
</dbReference>
<dbReference type="InterPro" id="IPR050109">
    <property type="entry name" value="HTH-type_TetR-like_transc_reg"/>
</dbReference>
<evidence type="ECO:0000256" key="1">
    <source>
        <dbReference type="ARBA" id="ARBA00023015"/>
    </source>
</evidence>
<dbReference type="PANTHER" id="PTHR30055">
    <property type="entry name" value="HTH-TYPE TRANSCRIPTIONAL REGULATOR RUTR"/>
    <property type="match status" value="1"/>
</dbReference>
<dbReference type="InterPro" id="IPR009057">
    <property type="entry name" value="Homeodomain-like_sf"/>
</dbReference>
<dbReference type="Proteomes" id="UP000780875">
    <property type="component" value="Unassembled WGS sequence"/>
</dbReference>
<dbReference type="Pfam" id="PF17932">
    <property type="entry name" value="TetR_C_24"/>
    <property type="match status" value="1"/>
</dbReference>
<protein>
    <submittedName>
        <fullName evidence="6">TetR/AcrR family transcriptional regulator</fullName>
    </submittedName>
</protein>
<sequence>MTPPRDVRRAVDLRERDRRILDAAALAFREKGFHGVGMDEIGARAGLSGPSLYRHFSGKDEILATLLHLAMDELYEATAPTGADPADDLDRALRHHVRFALERRDLVVLHQRELGNLAEPWRPAFTARMGHYTRRWEELVARRLPNLDPDEVAAVTQAALGTVFSVSTWPARAHRLATTGGPDVVVELVLELVHGGLDGSLSGT</sequence>
<accession>A0ABS7UBK4</accession>
<gene>
    <name evidence="6" type="ORF">K8U61_09440</name>
</gene>
<dbReference type="InterPro" id="IPR036271">
    <property type="entry name" value="Tet_transcr_reg_TetR-rel_C_sf"/>
</dbReference>
<dbReference type="InterPro" id="IPR001647">
    <property type="entry name" value="HTH_TetR"/>
</dbReference>
<name>A0ABS7UBK4_9ACTN</name>
<feature type="DNA-binding region" description="H-T-H motif" evidence="4">
    <location>
        <begin position="37"/>
        <end position="56"/>
    </location>
</feature>
<dbReference type="PRINTS" id="PR00455">
    <property type="entry name" value="HTHTETR"/>
</dbReference>
<dbReference type="PANTHER" id="PTHR30055:SF234">
    <property type="entry name" value="HTH-TYPE TRANSCRIPTIONAL REGULATOR BETI"/>
    <property type="match status" value="1"/>
</dbReference>
<evidence type="ECO:0000313" key="7">
    <source>
        <dbReference type="Proteomes" id="UP000780875"/>
    </source>
</evidence>
<proteinExistence type="predicted"/>
<dbReference type="SUPFAM" id="SSF46689">
    <property type="entry name" value="Homeodomain-like"/>
    <property type="match status" value="1"/>
</dbReference>
<keyword evidence="3" id="KW-0804">Transcription</keyword>
<dbReference type="Gene3D" id="1.10.10.60">
    <property type="entry name" value="Homeodomain-like"/>
    <property type="match status" value="1"/>
</dbReference>
<dbReference type="EMBL" id="JAIQZJ010000004">
    <property type="protein sequence ID" value="MBZ5738384.1"/>
    <property type="molecule type" value="Genomic_DNA"/>
</dbReference>
<evidence type="ECO:0000256" key="2">
    <source>
        <dbReference type="ARBA" id="ARBA00023125"/>
    </source>
</evidence>
<dbReference type="PROSITE" id="PS50977">
    <property type="entry name" value="HTH_TETR_2"/>
    <property type="match status" value="1"/>
</dbReference>
<feature type="domain" description="HTH tetR-type" evidence="5">
    <location>
        <begin position="14"/>
        <end position="74"/>
    </location>
</feature>
<evidence type="ECO:0000259" key="5">
    <source>
        <dbReference type="PROSITE" id="PS50977"/>
    </source>
</evidence>
<keyword evidence="7" id="KW-1185">Reference proteome</keyword>
<organism evidence="6 7">
    <name type="scientific">Nocardioides mangrovi</name>
    <dbReference type="NCBI Taxonomy" id="2874580"/>
    <lineage>
        <taxon>Bacteria</taxon>
        <taxon>Bacillati</taxon>
        <taxon>Actinomycetota</taxon>
        <taxon>Actinomycetes</taxon>
        <taxon>Propionibacteriales</taxon>
        <taxon>Nocardioidaceae</taxon>
        <taxon>Nocardioides</taxon>
    </lineage>
</organism>
<dbReference type="Pfam" id="PF00440">
    <property type="entry name" value="TetR_N"/>
    <property type="match status" value="1"/>
</dbReference>
<dbReference type="Gene3D" id="1.10.357.10">
    <property type="entry name" value="Tetracycline Repressor, domain 2"/>
    <property type="match status" value="1"/>
</dbReference>
<dbReference type="InterPro" id="IPR041490">
    <property type="entry name" value="KstR2_TetR_C"/>
</dbReference>
<keyword evidence="1" id="KW-0805">Transcription regulation</keyword>
<keyword evidence="2 4" id="KW-0238">DNA-binding</keyword>
<reference evidence="6 7" key="1">
    <citation type="submission" date="2021-09" db="EMBL/GenBank/DDBJ databases">
        <title>Whole genome sequence of Nocardioides sp. GBK3QG-3.</title>
        <authorList>
            <person name="Tuo L."/>
        </authorList>
    </citation>
    <scope>NUCLEOTIDE SEQUENCE [LARGE SCALE GENOMIC DNA]</scope>
    <source>
        <strain evidence="6 7">GBK3QG-3</strain>
    </source>
</reference>
<evidence type="ECO:0000313" key="6">
    <source>
        <dbReference type="EMBL" id="MBZ5738384.1"/>
    </source>
</evidence>
<comment type="caution">
    <text evidence="6">The sequence shown here is derived from an EMBL/GenBank/DDBJ whole genome shotgun (WGS) entry which is preliminary data.</text>
</comment>
<evidence type="ECO:0000256" key="4">
    <source>
        <dbReference type="PROSITE-ProRule" id="PRU00335"/>
    </source>
</evidence>
<evidence type="ECO:0000256" key="3">
    <source>
        <dbReference type="ARBA" id="ARBA00023163"/>
    </source>
</evidence>